<evidence type="ECO:0000256" key="1">
    <source>
        <dbReference type="ARBA" id="ARBA00022490"/>
    </source>
</evidence>
<proteinExistence type="predicted"/>
<sequence length="185" mass="19896">MGGVNKAFVKFEGRCLIEHVVERLRPQCAGIVISANRDLSDFSRLADAVLPDVLSDFPGPLAALDAMARAAMPNCEWVLTVPCDAPRCPADLFERFSAAWCAAEEKPAVLIAEAAGRAQPAFALIHRSVLGGALHYLSKEGNRLGGFLKNCGAMTVDFGDEEGGFINLNSFDECRAAEMKIPLDK</sequence>
<reference evidence="9 10" key="1">
    <citation type="journal article" date="2021" name="Sci. Rep.">
        <title>The distribution of antibiotic resistance genes in chicken gut microbiota commensals.</title>
        <authorList>
            <person name="Juricova H."/>
            <person name="Matiasovicova J."/>
            <person name="Kubasova T."/>
            <person name="Cejkova D."/>
            <person name="Rychlik I."/>
        </authorList>
    </citation>
    <scope>NUCLEOTIDE SEQUENCE [LARGE SCALE GENOMIC DNA]</scope>
    <source>
        <strain evidence="9 10">An829</strain>
    </source>
</reference>
<dbReference type="InterPro" id="IPR029044">
    <property type="entry name" value="Nucleotide-diphossugar_trans"/>
</dbReference>
<name>A0ABS2DRT7_9BURK</name>
<evidence type="ECO:0000256" key="2">
    <source>
        <dbReference type="ARBA" id="ARBA00022679"/>
    </source>
</evidence>
<evidence type="ECO:0000256" key="5">
    <source>
        <dbReference type="ARBA" id="ARBA00022842"/>
    </source>
</evidence>
<organism evidence="9 10">
    <name type="scientific">Sutterella massiliensis</name>
    <dbReference type="NCBI Taxonomy" id="1816689"/>
    <lineage>
        <taxon>Bacteria</taxon>
        <taxon>Pseudomonadati</taxon>
        <taxon>Pseudomonadota</taxon>
        <taxon>Betaproteobacteria</taxon>
        <taxon>Burkholderiales</taxon>
        <taxon>Sutterellaceae</taxon>
        <taxon>Sutterella</taxon>
    </lineage>
</organism>
<protein>
    <submittedName>
        <fullName evidence="9">Molybdenum cofactor guanylyltransferase</fullName>
    </submittedName>
</protein>
<evidence type="ECO:0000256" key="7">
    <source>
        <dbReference type="ARBA" id="ARBA00023150"/>
    </source>
</evidence>
<keyword evidence="5" id="KW-0460">Magnesium</keyword>
<keyword evidence="10" id="KW-1185">Reference proteome</keyword>
<evidence type="ECO:0000256" key="3">
    <source>
        <dbReference type="ARBA" id="ARBA00022723"/>
    </source>
</evidence>
<dbReference type="SUPFAM" id="SSF53448">
    <property type="entry name" value="Nucleotide-diphospho-sugar transferases"/>
    <property type="match status" value="1"/>
</dbReference>
<dbReference type="InterPro" id="IPR013482">
    <property type="entry name" value="Molybde_CF_guanTrfase"/>
</dbReference>
<dbReference type="PANTHER" id="PTHR19136">
    <property type="entry name" value="MOLYBDENUM COFACTOR GUANYLYLTRANSFERASE"/>
    <property type="match status" value="1"/>
</dbReference>
<evidence type="ECO:0000256" key="4">
    <source>
        <dbReference type="ARBA" id="ARBA00022741"/>
    </source>
</evidence>
<keyword evidence="2" id="KW-0808">Transferase</keyword>
<keyword evidence="4" id="KW-0547">Nucleotide-binding</keyword>
<dbReference type="Gene3D" id="3.90.550.10">
    <property type="entry name" value="Spore Coat Polysaccharide Biosynthesis Protein SpsA, Chain A"/>
    <property type="match status" value="1"/>
</dbReference>
<dbReference type="InterPro" id="IPR025877">
    <property type="entry name" value="MobA-like_NTP_Trfase"/>
</dbReference>
<feature type="domain" description="MobA-like NTP transferase" evidence="8">
    <location>
        <begin position="1"/>
        <end position="143"/>
    </location>
</feature>
<comment type="caution">
    <text evidence="9">The sequence shown here is derived from an EMBL/GenBank/DDBJ whole genome shotgun (WGS) entry which is preliminary data.</text>
</comment>
<evidence type="ECO:0000313" key="9">
    <source>
        <dbReference type="EMBL" id="MBM6704056.1"/>
    </source>
</evidence>
<dbReference type="CDD" id="cd02503">
    <property type="entry name" value="MobA"/>
    <property type="match status" value="1"/>
</dbReference>
<keyword evidence="7" id="KW-0501">Molybdenum cofactor biosynthesis</keyword>
<keyword evidence="6" id="KW-0342">GTP-binding</keyword>
<dbReference type="PANTHER" id="PTHR19136:SF81">
    <property type="entry name" value="MOLYBDENUM COFACTOR GUANYLYLTRANSFERASE"/>
    <property type="match status" value="1"/>
</dbReference>
<dbReference type="Proteomes" id="UP000715095">
    <property type="component" value="Unassembled WGS sequence"/>
</dbReference>
<keyword evidence="9" id="KW-0548">Nucleotidyltransferase</keyword>
<evidence type="ECO:0000313" key="10">
    <source>
        <dbReference type="Proteomes" id="UP000715095"/>
    </source>
</evidence>
<accession>A0ABS2DRT7</accession>
<evidence type="ECO:0000256" key="6">
    <source>
        <dbReference type="ARBA" id="ARBA00023134"/>
    </source>
</evidence>
<dbReference type="GO" id="GO:0016779">
    <property type="term" value="F:nucleotidyltransferase activity"/>
    <property type="evidence" value="ECO:0007669"/>
    <property type="project" value="UniProtKB-KW"/>
</dbReference>
<evidence type="ECO:0000259" key="8">
    <source>
        <dbReference type="Pfam" id="PF12804"/>
    </source>
</evidence>
<keyword evidence="1" id="KW-0963">Cytoplasm</keyword>
<dbReference type="EMBL" id="JACJJC010000008">
    <property type="protein sequence ID" value="MBM6704056.1"/>
    <property type="molecule type" value="Genomic_DNA"/>
</dbReference>
<keyword evidence="3" id="KW-0479">Metal-binding</keyword>
<dbReference type="Pfam" id="PF12804">
    <property type="entry name" value="NTP_transf_3"/>
    <property type="match status" value="1"/>
</dbReference>
<gene>
    <name evidence="9" type="ORF">H6A60_06095</name>
</gene>